<dbReference type="Proteomes" id="UP000054007">
    <property type="component" value="Unassembled WGS sequence"/>
</dbReference>
<name>A0A0D7BMM3_9AGAR</name>
<evidence type="ECO:0000313" key="3">
    <source>
        <dbReference type="Proteomes" id="UP000054007"/>
    </source>
</evidence>
<reference evidence="2 3" key="1">
    <citation type="journal article" date="2015" name="Fungal Genet. Biol.">
        <title>Evolution of novel wood decay mechanisms in Agaricales revealed by the genome sequences of Fistulina hepatica and Cylindrobasidium torrendii.</title>
        <authorList>
            <person name="Floudas D."/>
            <person name="Held B.W."/>
            <person name="Riley R."/>
            <person name="Nagy L.G."/>
            <person name="Koehler G."/>
            <person name="Ransdell A.S."/>
            <person name="Younus H."/>
            <person name="Chow J."/>
            <person name="Chiniquy J."/>
            <person name="Lipzen A."/>
            <person name="Tritt A."/>
            <person name="Sun H."/>
            <person name="Haridas S."/>
            <person name="LaButti K."/>
            <person name="Ohm R.A."/>
            <person name="Kues U."/>
            <person name="Blanchette R.A."/>
            <person name="Grigoriev I.V."/>
            <person name="Minto R.E."/>
            <person name="Hibbett D.S."/>
        </authorList>
    </citation>
    <scope>NUCLEOTIDE SEQUENCE [LARGE SCALE GENOMIC DNA]</scope>
    <source>
        <strain evidence="2 3">FP15055 ss-10</strain>
    </source>
</reference>
<gene>
    <name evidence="2" type="ORF">CYLTODRAFT_441042</name>
</gene>
<feature type="compositionally biased region" description="Polar residues" evidence="1">
    <location>
        <begin position="137"/>
        <end position="147"/>
    </location>
</feature>
<dbReference type="AlphaFoldDB" id="A0A0D7BMM3"/>
<proteinExistence type="predicted"/>
<dbReference type="EMBL" id="KN880450">
    <property type="protein sequence ID" value="KIY71803.1"/>
    <property type="molecule type" value="Genomic_DNA"/>
</dbReference>
<protein>
    <submittedName>
        <fullName evidence="2">Uncharacterized protein</fullName>
    </submittedName>
</protein>
<keyword evidence="3" id="KW-1185">Reference proteome</keyword>
<accession>A0A0D7BMM3</accession>
<organism evidence="2 3">
    <name type="scientific">Cylindrobasidium torrendii FP15055 ss-10</name>
    <dbReference type="NCBI Taxonomy" id="1314674"/>
    <lineage>
        <taxon>Eukaryota</taxon>
        <taxon>Fungi</taxon>
        <taxon>Dikarya</taxon>
        <taxon>Basidiomycota</taxon>
        <taxon>Agaricomycotina</taxon>
        <taxon>Agaricomycetes</taxon>
        <taxon>Agaricomycetidae</taxon>
        <taxon>Agaricales</taxon>
        <taxon>Marasmiineae</taxon>
        <taxon>Physalacriaceae</taxon>
        <taxon>Cylindrobasidium</taxon>
    </lineage>
</organism>
<feature type="compositionally biased region" description="Low complexity" evidence="1">
    <location>
        <begin position="157"/>
        <end position="170"/>
    </location>
</feature>
<sequence length="267" mass="29479">MSSQSTDAISAGPTKLLKRYSKLKRPFTPSDLDDIFRQAIALSPEDQAALDKDLRAELVWKGLSRKDGLVMQNGIVSGVISLAGWDIIPPVADSPCVNCKKSGTKCELVTTKRSAGRTPKCRTCKLYNMAPCSMSEGNFESASPTNRFTKKRKLQRSISSSSSEPPSVSTHTEEEKSPSSTLMSSVDVKEALRNCNGVLNTVTILKSTILEQANVHKQLREKDEEIGKWKMLARREQAKLRELRARIAPFVNSCKEIEEDMGLDSDA</sequence>
<feature type="region of interest" description="Disordered" evidence="1">
    <location>
        <begin position="137"/>
        <end position="183"/>
    </location>
</feature>
<evidence type="ECO:0000256" key="1">
    <source>
        <dbReference type="SAM" id="MobiDB-lite"/>
    </source>
</evidence>
<evidence type="ECO:0000313" key="2">
    <source>
        <dbReference type="EMBL" id="KIY71803.1"/>
    </source>
</evidence>